<dbReference type="RefSeq" id="WP_102628594.1">
    <property type="nucleotide sequence ID" value="NZ_PDOH01000060.1"/>
</dbReference>
<dbReference type="OrthoDB" id="9800027at2"/>
<evidence type="ECO:0000313" key="1">
    <source>
        <dbReference type="EMBL" id="PMR68460.1"/>
    </source>
</evidence>
<dbReference type="InterPro" id="IPR025336">
    <property type="entry name" value="SCO4226-like"/>
</dbReference>
<gene>
    <name evidence="1" type="ORF">C1H66_14485</name>
</gene>
<name>A0A2N7TJV5_9GAMM</name>
<sequence length="185" mass="20025">MIDVLVERYFEEPLGAELVMTLTLGARECFDLHRIAWQGSLLAKDGHRLFCHFHAPDAEAARIGLRQAGADVTGLWAGTVHDAPGPALADLAGANVLVERSFDEPVTVEAIQALEDAGSACLQNHRVHFVRTFLSVSGKRMICLYRAPDAESVRLAQHQAGLPMDRVWSFQLVSPADGSASTPAP</sequence>
<evidence type="ECO:0000313" key="2">
    <source>
        <dbReference type="Proteomes" id="UP000235346"/>
    </source>
</evidence>
<dbReference type="EMBL" id="PNRE01000065">
    <property type="protein sequence ID" value="PMR68460.1"/>
    <property type="molecule type" value="Genomic_DNA"/>
</dbReference>
<reference evidence="1 2" key="1">
    <citation type="submission" date="2018-01" db="EMBL/GenBank/DDBJ databases">
        <title>Halomonas endophytica sp. nov., isolated from storage liquid in the stems of Populus euphratica.</title>
        <authorList>
            <person name="Chen C."/>
        </authorList>
    </citation>
    <scope>NUCLEOTIDE SEQUENCE [LARGE SCALE GENOMIC DNA]</scope>
    <source>
        <strain evidence="1 2">DSM 26881</strain>
    </source>
</reference>
<evidence type="ECO:0008006" key="3">
    <source>
        <dbReference type="Google" id="ProtNLM"/>
    </source>
</evidence>
<keyword evidence="2" id="KW-1185">Reference proteome</keyword>
<proteinExistence type="predicted"/>
<dbReference type="Gene3D" id="3.30.70.3090">
    <property type="entry name" value="ORF SCO4226, nickel-binding ferredoxin-like monomer"/>
    <property type="match status" value="1"/>
</dbReference>
<comment type="caution">
    <text evidence="1">The sequence shown here is derived from an EMBL/GenBank/DDBJ whole genome shotgun (WGS) entry which is preliminary data.</text>
</comment>
<dbReference type="Pfam" id="PF14026">
    <property type="entry name" value="SCO4226-like"/>
    <property type="match status" value="1"/>
</dbReference>
<dbReference type="AlphaFoldDB" id="A0A2N7TJV5"/>
<accession>A0A2N7TJV5</accession>
<dbReference type="Proteomes" id="UP000235346">
    <property type="component" value="Unassembled WGS sequence"/>
</dbReference>
<protein>
    <recommendedName>
        <fullName evidence="3">DUF4242 domain-containing protein</fullName>
    </recommendedName>
</protein>
<dbReference type="InterPro" id="IPR042557">
    <property type="entry name" value="SCO4226"/>
</dbReference>
<organism evidence="1 2">
    <name type="scientific">Halomonas heilongjiangensis</name>
    <dbReference type="NCBI Taxonomy" id="1387883"/>
    <lineage>
        <taxon>Bacteria</taxon>
        <taxon>Pseudomonadati</taxon>
        <taxon>Pseudomonadota</taxon>
        <taxon>Gammaproteobacteria</taxon>
        <taxon>Oceanospirillales</taxon>
        <taxon>Halomonadaceae</taxon>
        <taxon>Halomonas</taxon>
    </lineage>
</organism>